<organism evidence="2 3">
    <name type="scientific">Roseicitreum antarcticum</name>
    <dbReference type="NCBI Taxonomy" id="564137"/>
    <lineage>
        <taxon>Bacteria</taxon>
        <taxon>Pseudomonadati</taxon>
        <taxon>Pseudomonadota</taxon>
        <taxon>Alphaproteobacteria</taxon>
        <taxon>Rhodobacterales</taxon>
        <taxon>Paracoccaceae</taxon>
        <taxon>Roseicitreum</taxon>
    </lineage>
</organism>
<dbReference type="InterPro" id="IPR011047">
    <property type="entry name" value="Quinoprotein_ADH-like_sf"/>
</dbReference>
<dbReference type="Gene3D" id="2.130.10.10">
    <property type="entry name" value="YVTN repeat-like/Quinoprotein amine dehydrogenase"/>
    <property type="match status" value="1"/>
</dbReference>
<dbReference type="AlphaFoldDB" id="A0A1H2W811"/>
<dbReference type="PANTHER" id="PTHR34512:SF30">
    <property type="entry name" value="OUTER MEMBRANE PROTEIN ASSEMBLY FACTOR BAMB"/>
    <property type="match status" value="1"/>
</dbReference>
<dbReference type="OrthoDB" id="5290752at2"/>
<feature type="domain" description="Pyrrolo-quinoline quinone repeat" evidence="1">
    <location>
        <begin position="119"/>
        <end position="353"/>
    </location>
</feature>
<sequence length="436" mass="45137">MTLFRYAGLLAFAGVLASCEREFILPGERFDIRAPFDETAGSVPVNQAAPIALPAQSANASWTHRLGSSEGRLAHPALGASLQPVWSVDIGEGDGRRHRITAEPVVVNGVVYTLDSQAMVTATSAAGQVLWQRDITPTYARVGDASGGGLAFGGGRLYVTSAFGLLVALDPASGAEIWAHRFDAPVKGAPNVEGAHVFVVAADSSAWALEAATGKVDWQLPGTPSRSSMVGGATPALSGGTVILPFASGELIAASRDGGAQLWTTIVAGQRIGSASGQIRDITGDPVVAGGRVYVGNQSGRVMALDSGTGTRVWTAREAAYGPVWPVGGSVFMMSDRNRLIRLDDATGDVVWAVELPLYTEQRERRRAEIFAHYGPVLAGGRLLVASNDGQLRSFDPASGALVGAVEVPGGAASTPVVAGGTAYVISTDGRLHALR</sequence>
<dbReference type="SMART" id="SM00564">
    <property type="entry name" value="PQQ"/>
    <property type="match status" value="7"/>
</dbReference>
<dbReference type="RefSeq" id="WP_092886828.1">
    <property type="nucleotide sequence ID" value="NZ_CP061498.1"/>
</dbReference>
<dbReference type="InterPro" id="IPR015943">
    <property type="entry name" value="WD40/YVTN_repeat-like_dom_sf"/>
</dbReference>
<dbReference type="InterPro" id="IPR002372">
    <property type="entry name" value="PQQ_rpt_dom"/>
</dbReference>
<dbReference type="EMBL" id="FNOM01000003">
    <property type="protein sequence ID" value="SDW76782.1"/>
    <property type="molecule type" value="Genomic_DNA"/>
</dbReference>
<dbReference type="STRING" id="564137.SAMN04488238_103298"/>
<name>A0A1H2W811_9RHOB</name>
<keyword evidence="3" id="KW-1185">Reference proteome</keyword>
<accession>A0A1H2W811</accession>
<feature type="domain" description="Pyrrolo-quinoline quinone repeat" evidence="1">
    <location>
        <begin position="376"/>
        <end position="435"/>
    </location>
</feature>
<dbReference type="PANTHER" id="PTHR34512">
    <property type="entry name" value="CELL SURFACE PROTEIN"/>
    <property type="match status" value="1"/>
</dbReference>
<dbReference type="SUPFAM" id="SSF50998">
    <property type="entry name" value="Quinoprotein alcohol dehydrogenase-like"/>
    <property type="match status" value="2"/>
</dbReference>
<reference evidence="2 3" key="1">
    <citation type="submission" date="2016-10" db="EMBL/GenBank/DDBJ databases">
        <authorList>
            <person name="de Groot N.N."/>
        </authorList>
    </citation>
    <scope>NUCLEOTIDE SEQUENCE [LARGE SCALE GENOMIC DNA]</scope>
    <source>
        <strain evidence="2 3">CGMCC 1.8894</strain>
    </source>
</reference>
<evidence type="ECO:0000313" key="2">
    <source>
        <dbReference type="EMBL" id="SDW76782.1"/>
    </source>
</evidence>
<evidence type="ECO:0000313" key="3">
    <source>
        <dbReference type="Proteomes" id="UP000198539"/>
    </source>
</evidence>
<proteinExistence type="predicted"/>
<dbReference type="PROSITE" id="PS51257">
    <property type="entry name" value="PROKAR_LIPOPROTEIN"/>
    <property type="match status" value="1"/>
</dbReference>
<dbReference type="Proteomes" id="UP000198539">
    <property type="component" value="Unassembled WGS sequence"/>
</dbReference>
<dbReference type="Pfam" id="PF13360">
    <property type="entry name" value="PQQ_2"/>
    <property type="match status" value="2"/>
</dbReference>
<protein>
    <submittedName>
        <fullName evidence="2">Outer membrane protein assembly factor BamB, contains PQQ-like beta-propeller repeat</fullName>
    </submittedName>
</protein>
<dbReference type="InterPro" id="IPR018391">
    <property type="entry name" value="PQQ_b-propeller_rpt"/>
</dbReference>
<gene>
    <name evidence="2" type="ORF">SAMN04488238_103298</name>
</gene>
<evidence type="ECO:0000259" key="1">
    <source>
        <dbReference type="Pfam" id="PF13360"/>
    </source>
</evidence>